<dbReference type="RefSeq" id="WP_198073108.1">
    <property type="nucleotide sequence ID" value="NZ_CP065802.1"/>
</dbReference>
<evidence type="ECO:0000313" key="4">
    <source>
        <dbReference type="Proteomes" id="UP000595466"/>
    </source>
</evidence>
<keyword evidence="2" id="KW-1133">Transmembrane helix</keyword>
<sequence length="118" mass="13805">MSIFAMLVMGVTHVVQQPPHYVFGYSIAEWLSLLSILAIFIGALSWICRVVLITPLNYQMQELAHQIKDMGIANQQQSDANERLLQQHTDMLQEHERMLIRHEEDIHTLFKNNYKKDK</sequence>
<dbReference type="Proteomes" id="UP000595466">
    <property type="component" value="Chromosome"/>
</dbReference>
<evidence type="ECO:0000313" key="3">
    <source>
        <dbReference type="EMBL" id="QQM59962.1"/>
    </source>
</evidence>
<dbReference type="AlphaFoldDB" id="A0AAX1K654"/>
<accession>A0AAX1K654</accession>
<feature type="transmembrane region" description="Helical" evidence="2">
    <location>
        <begin position="32"/>
        <end position="52"/>
    </location>
</feature>
<evidence type="ECO:0000256" key="1">
    <source>
        <dbReference type="SAM" id="Coils"/>
    </source>
</evidence>
<protein>
    <submittedName>
        <fullName evidence="3">Uncharacterized protein</fullName>
    </submittedName>
</protein>
<reference evidence="3 4" key="1">
    <citation type="submission" date="2020-12" db="EMBL/GenBank/DDBJ databases">
        <title>Whole genome sequencing of Lactobacillus plantarum PC518.</title>
        <authorList>
            <person name="Guo Q."/>
        </authorList>
    </citation>
    <scope>NUCLEOTIDE SEQUENCE [LARGE SCALE GENOMIC DNA]</scope>
    <source>
        <strain evidence="3 4">PC518</strain>
    </source>
</reference>
<organism evidence="3 4">
    <name type="scientific">Lactiplantibacillus plantarum</name>
    <name type="common">Lactobacillus plantarum</name>
    <dbReference type="NCBI Taxonomy" id="1590"/>
    <lineage>
        <taxon>Bacteria</taxon>
        <taxon>Bacillati</taxon>
        <taxon>Bacillota</taxon>
        <taxon>Bacilli</taxon>
        <taxon>Lactobacillales</taxon>
        <taxon>Lactobacillaceae</taxon>
        <taxon>Lactiplantibacillus</taxon>
    </lineage>
</organism>
<evidence type="ECO:0000256" key="2">
    <source>
        <dbReference type="SAM" id="Phobius"/>
    </source>
</evidence>
<proteinExistence type="predicted"/>
<feature type="coiled-coil region" evidence="1">
    <location>
        <begin position="85"/>
        <end position="112"/>
    </location>
</feature>
<gene>
    <name evidence="3" type="ORF">JH395_09370</name>
</gene>
<keyword evidence="1" id="KW-0175">Coiled coil</keyword>
<keyword evidence="2" id="KW-0472">Membrane</keyword>
<name>A0AAX1K654_LACPN</name>
<dbReference type="EMBL" id="CP066817">
    <property type="protein sequence ID" value="QQM59962.1"/>
    <property type="molecule type" value="Genomic_DNA"/>
</dbReference>
<keyword evidence="2" id="KW-0812">Transmembrane</keyword>